<dbReference type="RefSeq" id="YP_009792700.1">
    <property type="nucleotide sequence ID" value="NC_047861.1"/>
</dbReference>
<dbReference type="InterPro" id="IPR043519">
    <property type="entry name" value="NT_sf"/>
</dbReference>
<evidence type="ECO:0000256" key="1">
    <source>
        <dbReference type="SAM" id="MobiDB-lite"/>
    </source>
</evidence>
<dbReference type="InterPro" id="IPR007685">
    <property type="entry name" value="RelA_SpoT"/>
</dbReference>
<sequence length="493" mass="54123">MKKAKPQQEPERVPGVEIGDHVYFQHGDGPRAGCVRAHGKHGCTVDCDGEDHRVPWGKVLGHKKRAAQRYTILDEGEDGMIVEDAAGQRRYLSIPPDADEDKLVTKSLGADGRVLLFFKADNHDMPPANRAGLTRKQIVDRTGRKQTKWVRTDKGQPAQRKPAAHEDPAAAGAPRAKPGDKVRFKAGDFEGEGEIVGEPGADGAHVKDASGRVHQVRWSEIADQGAAAPAPANDSGALFTADELAKLPAKVNQPVKSWEELVEKGTEGLGQFREQLGKVAQVMGLQSGKKPDDITPEEWESDTGFLFIAPLKGEKRAKEKVEADYDGDWSQLRDIVRATISVPSMGSVKQALGHLRDAGIELAQKPKDRFAKPTDEGYRDLMTIVKLPNGMLAELQIHVKAMTLAKEEGHEHYNVSRSLQAKYGEAEPGDKWSDEDHRKFYEALKAQKEIYDTAWSKASGAGQSGVDGKQQQDHVPLQKAAPFSKMIMLIRRT</sequence>
<feature type="region of interest" description="Disordered" evidence="1">
    <location>
        <begin position="142"/>
        <end position="182"/>
    </location>
</feature>
<accession>A0A291L9W8</accession>
<reference evidence="3 4" key="1">
    <citation type="submission" date="2017-08" db="EMBL/GenBank/DDBJ databases">
        <title>Complete genome sequence of a novel bacteriophage infecting Bordetella bronchiseptica.</title>
        <authorList>
            <person name="Chen Y."/>
            <person name="Song J."/>
            <person name="Wu B."/>
        </authorList>
    </citation>
    <scope>NUCLEOTIDE SEQUENCE [LARGE SCALE GENOMIC DNA]</scope>
</reference>
<protein>
    <recommendedName>
        <fullName evidence="2">RelA/SpoT domain-containing protein</fullName>
    </recommendedName>
</protein>
<keyword evidence="4" id="KW-1185">Reference proteome</keyword>
<dbReference type="GO" id="GO:0015969">
    <property type="term" value="P:guanosine tetraphosphate metabolic process"/>
    <property type="evidence" value="ECO:0007669"/>
    <property type="project" value="InterPro"/>
</dbReference>
<dbReference type="EMBL" id="MF663786">
    <property type="protein sequence ID" value="ATI15652.1"/>
    <property type="molecule type" value="Genomic_DNA"/>
</dbReference>
<dbReference type="Gene3D" id="3.30.460.10">
    <property type="entry name" value="Beta Polymerase, domain 2"/>
    <property type="match status" value="1"/>
</dbReference>
<dbReference type="KEGG" id="vg:54982908"/>
<evidence type="ECO:0000313" key="3">
    <source>
        <dbReference type="EMBL" id="ATI15652.1"/>
    </source>
</evidence>
<name>A0A291L9W8_9CAUD</name>
<proteinExistence type="predicted"/>
<dbReference type="GeneID" id="54982908"/>
<feature type="domain" description="RelA/SpoT" evidence="2">
    <location>
        <begin position="318"/>
        <end position="412"/>
    </location>
</feature>
<organism evidence="3 4">
    <name type="scientific">Bordetella phage vB_BbrM_PHB04</name>
    <dbReference type="NCBI Taxonomy" id="2029657"/>
    <lineage>
        <taxon>Viruses</taxon>
        <taxon>Duplodnaviria</taxon>
        <taxon>Heunggongvirae</taxon>
        <taxon>Uroviricota</taxon>
        <taxon>Caudoviricetes</taxon>
        <taxon>Phabquatrovirus</taxon>
        <taxon>Phabquatrovirus PHB04</taxon>
    </lineage>
</organism>
<dbReference type="SUPFAM" id="SSF81301">
    <property type="entry name" value="Nucleotidyltransferase"/>
    <property type="match status" value="1"/>
</dbReference>
<evidence type="ECO:0000313" key="4">
    <source>
        <dbReference type="Proteomes" id="UP000228765"/>
    </source>
</evidence>
<dbReference type="Pfam" id="PF04607">
    <property type="entry name" value="RelA_SpoT"/>
    <property type="match status" value="1"/>
</dbReference>
<evidence type="ECO:0000259" key="2">
    <source>
        <dbReference type="Pfam" id="PF04607"/>
    </source>
</evidence>
<dbReference type="Proteomes" id="UP000228765">
    <property type="component" value="Segment"/>
</dbReference>